<dbReference type="Gramene" id="Jr12_14340_p1">
    <property type="protein sequence ID" value="cds.Jr12_14340_p1"/>
    <property type="gene ID" value="Jr12_14340"/>
</dbReference>
<feature type="compositionally biased region" description="Low complexity" evidence="1">
    <location>
        <begin position="130"/>
        <end position="141"/>
    </location>
</feature>
<dbReference type="PANTHER" id="PTHR46325">
    <property type="entry name" value="CRIB DOMAIN-CONTAINING PROTEIN RIC8"/>
    <property type="match status" value="1"/>
</dbReference>
<dbReference type="KEGG" id="jre:108980741"/>
<dbReference type="SMART" id="SM00285">
    <property type="entry name" value="PBD"/>
    <property type="match status" value="1"/>
</dbReference>
<dbReference type="OrthoDB" id="4206278at2759"/>
<accession>A0A2I4DJG3</accession>
<organism evidence="2 3">
    <name type="scientific">Juglans regia</name>
    <name type="common">English walnut</name>
    <dbReference type="NCBI Taxonomy" id="51240"/>
    <lineage>
        <taxon>Eukaryota</taxon>
        <taxon>Viridiplantae</taxon>
        <taxon>Streptophyta</taxon>
        <taxon>Embryophyta</taxon>
        <taxon>Tracheophyta</taxon>
        <taxon>Spermatophyta</taxon>
        <taxon>Magnoliopsida</taxon>
        <taxon>eudicotyledons</taxon>
        <taxon>Gunneridae</taxon>
        <taxon>Pentapetalae</taxon>
        <taxon>rosids</taxon>
        <taxon>fabids</taxon>
        <taxon>Fagales</taxon>
        <taxon>Juglandaceae</taxon>
        <taxon>Juglans</taxon>
    </lineage>
</organism>
<dbReference type="CDD" id="cd00132">
    <property type="entry name" value="CRIB"/>
    <property type="match status" value="1"/>
</dbReference>
<gene>
    <name evidence="3" type="primary">LOC108980741</name>
</gene>
<keyword evidence="2" id="KW-1185">Reference proteome</keyword>
<reference evidence="3" key="1">
    <citation type="submission" date="2025-08" db="UniProtKB">
        <authorList>
            <consortium name="RefSeq"/>
        </authorList>
    </citation>
    <scope>IDENTIFICATION</scope>
    <source>
        <tissue evidence="3">Leaves</tissue>
    </source>
</reference>
<protein>
    <submittedName>
        <fullName evidence="3">CRIB domain-containing protein RIC5-like</fullName>
    </submittedName>
</protein>
<dbReference type="Proteomes" id="UP000235220">
    <property type="component" value="Chromosome 12"/>
</dbReference>
<dbReference type="InterPro" id="IPR036936">
    <property type="entry name" value="CRIB_dom_sf"/>
</dbReference>
<dbReference type="Pfam" id="PF00786">
    <property type="entry name" value="PBD"/>
    <property type="match status" value="1"/>
</dbReference>
<dbReference type="RefSeq" id="XP_018807289.1">
    <property type="nucleotide sequence ID" value="XM_018951744.2"/>
</dbReference>
<dbReference type="InterPro" id="IPR000095">
    <property type="entry name" value="CRIB_dom"/>
</dbReference>
<feature type="compositionally biased region" description="Low complexity" evidence="1">
    <location>
        <begin position="176"/>
        <end position="185"/>
    </location>
</feature>
<feature type="compositionally biased region" description="Polar residues" evidence="1">
    <location>
        <begin position="100"/>
        <end position="111"/>
    </location>
</feature>
<evidence type="ECO:0000313" key="2">
    <source>
        <dbReference type="Proteomes" id="UP000235220"/>
    </source>
</evidence>
<dbReference type="PROSITE" id="PS50108">
    <property type="entry name" value="CRIB"/>
    <property type="match status" value="1"/>
</dbReference>
<dbReference type="AlphaFoldDB" id="A0A2I4DJG3"/>
<sequence length="212" mass="22876">MATKVKGLLKGLRYISQIFDEQKEPDMQIGYPTDVKHVAHIGWDGPSANNNTPSWMSEFESTPAVSSRSLDTFGEAKLTSEDTKRTGAGIQESLLRQIKSAGNASPANSPRRSLDAPKQSRRQRSTDAVSSDSPSQDSPGSTRHARRNRKLNIGNDSPSQDLPAVPKHSRRRKSKGSSGSGSSKSQRSKDHTSPPDIPFTDMGSGSVSGQES</sequence>
<proteinExistence type="predicted"/>
<name>A0A2I4DJG3_JUGRE</name>
<feature type="compositionally biased region" description="Polar residues" evidence="1">
    <location>
        <begin position="47"/>
        <end position="70"/>
    </location>
</feature>
<feature type="compositionally biased region" description="Polar residues" evidence="1">
    <location>
        <begin position="203"/>
        <end position="212"/>
    </location>
</feature>
<dbReference type="GeneID" id="108980741"/>
<dbReference type="PANTHER" id="PTHR46325:SF40">
    <property type="entry name" value="CRIB DOMAIN-CONTAINING PROTEIN"/>
    <property type="match status" value="1"/>
</dbReference>
<evidence type="ECO:0000256" key="1">
    <source>
        <dbReference type="SAM" id="MobiDB-lite"/>
    </source>
</evidence>
<evidence type="ECO:0000313" key="3">
    <source>
        <dbReference type="RefSeq" id="XP_018807289.1"/>
    </source>
</evidence>
<dbReference type="FunFam" id="3.90.810.10:FF:000029">
    <property type="entry name" value="Elongation factor Ts, mitochondrial"/>
    <property type="match status" value="1"/>
</dbReference>
<dbReference type="Gene3D" id="3.90.810.10">
    <property type="entry name" value="CRIB domain"/>
    <property type="match status" value="1"/>
</dbReference>
<feature type="region of interest" description="Disordered" evidence="1">
    <location>
        <begin position="42"/>
        <end position="212"/>
    </location>
</feature>
<dbReference type="STRING" id="51240.A0A2I4DJG3"/>